<feature type="binding site" evidence="8">
    <location>
        <position position="248"/>
    </location>
    <ligand>
        <name>NADP(+)</name>
        <dbReference type="ChEBI" id="CHEBI:58349"/>
    </ligand>
</feature>
<comment type="subunit">
    <text evidence="8">Homodimer.</text>
</comment>
<protein>
    <recommendedName>
        <fullName evidence="2 8">Shikimate dehydrogenase (NADP(+))</fullName>
        <shortName evidence="8">SDH</shortName>
        <ecNumber evidence="2 8">1.1.1.25</ecNumber>
    </recommendedName>
</protein>
<evidence type="ECO:0000259" key="9">
    <source>
        <dbReference type="Pfam" id="PF01488"/>
    </source>
</evidence>
<evidence type="ECO:0000256" key="3">
    <source>
        <dbReference type="ARBA" id="ARBA00022605"/>
    </source>
</evidence>
<dbReference type="HAMAP" id="MF_00222">
    <property type="entry name" value="Shikimate_DH_AroE"/>
    <property type="match status" value="1"/>
</dbReference>
<feature type="domain" description="Shikimate dehydrogenase substrate binding N-terminal" evidence="10">
    <location>
        <begin position="24"/>
        <end position="95"/>
    </location>
</feature>
<dbReference type="InterPro" id="IPR022893">
    <property type="entry name" value="Shikimate_DH_fam"/>
</dbReference>
<dbReference type="SUPFAM" id="SSF51735">
    <property type="entry name" value="NAD(P)-binding Rossmann-fold domains"/>
    <property type="match status" value="1"/>
</dbReference>
<dbReference type="InterPro" id="IPR013708">
    <property type="entry name" value="Shikimate_DH-bd_N"/>
</dbReference>
<feature type="binding site" evidence="8">
    <location>
        <position position="108"/>
    </location>
    <ligand>
        <name>shikimate</name>
        <dbReference type="ChEBI" id="CHEBI:36208"/>
    </ligand>
</feature>
<dbReference type="Gene3D" id="3.40.50.10860">
    <property type="entry name" value="Leucine Dehydrogenase, chain A, domain 1"/>
    <property type="match status" value="1"/>
</dbReference>
<dbReference type="CDD" id="cd01065">
    <property type="entry name" value="NAD_bind_Shikimate_DH"/>
    <property type="match status" value="1"/>
</dbReference>
<feature type="binding site" evidence="8">
    <location>
        <position position="255"/>
    </location>
    <ligand>
        <name>shikimate</name>
        <dbReference type="ChEBI" id="CHEBI:36208"/>
    </ligand>
</feature>
<evidence type="ECO:0000256" key="7">
    <source>
        <dbReference type="ARBA" id="ARBA00049442"/>
    </source>
</evidence>
<dbReference type="AlphaFoldDB" id="A0A149U5X7"/>
<keyword evidence="3 8" id="KW-0028">Amino-acid biosynthesis</keyword>
<keyword evidence="4 8" id="KW-0521">NADP</keyword>
<dbReference type="InterPro" id="IPR006151">
    <property type="entry name" value="Shikm_DH/Glu-tRNA_Rdtase"/>
</dbReference>
<proteinExistence type="inferred from homology"/>
<evidence type="ECO:0000256" key="8">
    <source>
        <dbReference type="HAMAP-Rule" id="MF_00222"/>
    </source>
</evidence>
<dbReference type="InterPro" id="IPR036291">
    <property type="entry name" value="NAD(P)-bd_dom_sf"/>
</dbReference>
<dbReference type="Pfam" id="PF08501">
    <property type="entry name" value="Shikimate_dh_N"/>
    <property type="match status" value="1"/>
</dbReference>
<evidence type="ECO:0000256" key="5">
    <source>
        <dbReference type="ARBA" id="ARBA00023002"/>
    </source>
</evidence>
<feature type="active site" description="Proton acceptor" evidence="8">
    <location>
        <position position="72"/>
    </location>
</feature>
<organism evidence="12 13">
    <name type="scientific">Acetobacter tropicalis</name>
    <dbReference type="NCBI Taxonomy" id="104102"/>
    <lineage>
        <taxon>Bacteria</taxon>
        <taxon>Pseudomonadati</taxon>
        <taxon>Pseudomonadota</taxon>
        <taxon>Alphaproteobacteria</taxon>
        <taxon>Acetobacterales</taxon>
        <taxon>Acetobacteraceae</taxon>
        <taxon>Acetobacter</taxon>
    </lineage>
</organism>
<comment type="caution">
    <text evidence="8">Lacks conserved residue(s) required for the propagation of feature annotation.</text>
</comment>
<dbReference type="SUPFAM" id="SSF53223">
    <property type="entry name" value="Aminoacid dehydrogenase-like, N-terminal domain"/>
    <property type="match status" value="1"/>
</dbReference>
<feature type="binding site" evidence="8">
    <location>
        <position position="225"/>
    </location>
    <ligand>
        <name>NADP(+)</name>
        <dbReference type="ChEBI" id="CHEBI:58349"/>
    </ligand>
</feature>
<comment type="catalytic activity">
    <reaction evidence="7 8">
        <text>shikimate + NADP(+) = 3-dehydroshikimate + NADPH + H(+)</text>
        <dbReference type="Rhea" id="RHEA:17737"/>
        <dbReference type="ChEBI" id="CHEBI:15378"/>
        <dbReference type="ChEBI" id="CHEBI:16630"/>
        <dbReference type="ChEBI" id="CHEBI:36208"/>
        <dbReference type="ChEBI" id="CHEBI:57783"/>
        <dbReference type="ChEBI" id="CHEBI:58349"/>
        <dbReference type="EC" id="1.1.1.25"/>
    </reaction>
</comment>
<evidence type="ECO:0000256" key="2">
    <source>
        <dbReference type="ARBA" id="ARBA00012962"/>
    </source>
</evidence>
<dbReference type="Gene3D" id="3.40.50.720">
    <property type="entry name" value="NAD(P)-binding Rossmann-like Domain"/>
    <property type="match status" value="1"/>
</dbReference>
<dbReference type="Pfam" id="PF18317">
    <property type="entry name" value="SDH_C"/>
    <property type="match status" value="1"/>
</dbReference>
<dbReference type="EC" id="1.1.1.25" evidence="2 8"/>
<dbReference type="GO" id="GO:0008652">
    <property type="term" value="P:amino acid biosynthetic process"/>
    <property type="evidence" value="ECO:0007669"/>
    <property type="project" value="UniProtKB-KW"/>
</dbReference>
<feature type="domain" description="Quinate/shikimate 5-dehydrogenase/glutamyl-tRNA reductase" evidence="9">
    <location>
        <begin position="120"/>
        <end position="199"/>
    </location>
</feature>
<dbReference type="Proteomes" id="UP000075411">
    <property type="component" value="Unassembled WGS sequence"/>
</dbReference>
<evidence type="ECO:0000256" key="4">
    <source>
        <dbReference type="ARBA" id="ARBA00022857"/>
    </source>
</evidence>
<dbReference type="GO" id="GO:0050661">
    <property type="term" value="F:NADP binding"/>
    <property type="evidence" value="ECO:0007669"/>
    <property type="project" value="InterPro"/>
</dbReference>
<keyword evidence="6 8" id="KW-0057">Aromatic amino acid biosynthesis</keyword>
<evidence type="ECO:0000256" key="6">
    <source>
        <dbReference type="ARBA" id="ARBA00023141"/>
    </source>
</evidence>
<feature type="binding site" evidence="8">
    <location>
        <begin position="131"/>
        <end position="135"/>
    </location>
    <ligand>
        <name>NADP(+)</name>
        <dbReference type="ChEBI" id="CHEBI:58349"/>
    </ligand>
</feature>
<sequence>MSGTNFLSILTGSFSSPCADNPTVAMIEAAYRHHKIDARYINCDVKPANLGDAVHGARAMEWAGFNCSLPHKVEVISYLDELSEAAQIIGAVNCVTIRDGRLKGDNTDGKGFLASLKSVTEPKGKKVLLMGAGGAARAIAVELGLAGTSHITVINREPDKAEAIAALIREKTSGDALARPWEGKAQIPEDIDIVINATSVGLGDAEAMPDIALDTLKEGQVVADVIPNPPATRLLREAKKRGCITLDGLGMLVNQGVIGVELWLGETLDAEVMKHALQEIFGSHD</sequence>
<dbReference type="GO" id="GO:0019632">
    <property type="term" value="P:shikimate metabolic process"/>
    <property type="evidence" value="ECO:0007669"/>
    <property type="project" value="InterPro"/>
</dbReference>
<feature type="binding site" evidence="8">
    <location>
        <position position="68"/>
    </location>
    <ligand>
        <name>shikimate</name>
        <dbReference type="ChEBI" id="CHEBI:36208"/>
    </ligand>
</feature>
<evidence type="ECO:0000259" key="10">
    <source>
        <dbReference type="Pfam" id="PF08501"/>
    </source>
</evidence>
<feature type="domain" description="SDH C-terminal" evidence="11">
    <location>
        <begin position="248"/>
        <end position="278"/>
    </location>
</feature>
<dbReference type="InterPro" id="IPR041121">
    <property type="entry name" value="SDH_C"/>
</dbReference>
<dbReference type="RefSeq" id="WP_061487302.1">
    <property type="nucleotide sequence ID" value="NZ_LHZT01000086.1"/>
</dbReference>
<dbReference type="EMBL" id="LHZT01000086">
    <property type="protein sequence ID" value="KXV60649.1"/>
    <property type="molecule type" value="Genomic_DNA"/>
</dbReference>
<comment type="function">
    <text evidence="8">Involved in the biosynthesis of the chorismate, which leads to the biosynthesis of aromatic amino acids. Catalyzes the reversible NADPH linked reduction of 3-dehydroshikimate (DHSA) to yield shikimate (SA).</text>
</comment>
<evidence type="ECO:0000313" key="13">
    <source>
        <dbReference type="Proteomes" id="UP000075411"/>
    </source>
</evidence>
<feature type="binding site" evidence="8">
    <location>
        <position position="93"/>
    </location>
    <ligand>
        <name>shikimate</name>
        <dbReference type="ChEBI" id="CHEBI:36208"/>
    </ligand>
</feature>
<dbReference type="InterPro" id="IPR046346">
    <property type="entry name" value="Aminoacid_DH-like_N_sf"/>
</dbReference>
<dbReference type="GO" id="GO:0009423">
    <property type="term" value="P:chorismate biosynthetic process"/>
    <property type="evidence" value="ECO:0007669"/>
    <property type="project" value="UniProtKB-UniRule"/>
</dbReference>
<dbReference type="NCBIfam" id="TIGR00507">
    <property type="entry name" value="aroE"/>
    <property type="match status" value="1"/>
</dbReference>
<dbReference type="PATRIC" id="fig|104102.12.peg.1526"/>
<reference evidence="12 13" key="1">
    <citation type="submission" date="2015-06" db="EMBL/GenBank/DDBJ databases">
        <title>Improved classification and identification of acetic acid bacteria using matrix-assisted laser desorption/ionization time-of-flight mass spectrometry; Gluconobacter nephelii and Gluconobacter uchimurae are later heterotypic synonyms of Gluconobacter japonicus and Gluconobacter oxydans, respectively.</title>
        <authorList>
            <person name="Li L."/>
            <person name="Cleenwerck I."/>
            <person name="De Vuyst L."/>
            <person name="Vandamme P."/>
        </authorList>
    </citation>
    <scope>NUCLEOTIDE SEQUENCE [LARGE SCALE GENOMIC DNA]</scope>
    <source>
        <strain evidence="12 13">LMG 1663</strain>
    </source>
</reference>
<evidence type="ECO:0000256" key="1">
    <source>
        <dbReference type="ARBA" id="ARBA00004871"/>
    </source>
</evidence>
<gene>
    <name evidence="8" type="primary">aroE</name>
    <name evidence="12" type="ORF">AD947_01925</name>
</gene>
<name>A0A149U5X7_9PROT</name>
<evidence type="ECO:0000259" key="11">
    <source>
        <dbReference type="Pfam" id="PF18317"/>
    </source>
</evidence>
<dbReference type="PANTHER" id="PTHR21089">
    <property type="entry name" value="SHIKIMATE DEHYDROGENASE"/>
    <property type="match status" value="1"/>
</dbReference>
<comment type="pathway">
    <text evidence="1 8">Metabolic intermediate biosynthesis; chorismate biosynthesis; chorismate from D-erythrose 4-phosphate and phosphoenolpyruvate: step 4/7.</text>
</comment>
<dbReference type="InterPro" id="IPR011342">
    <property type="entry name" value="Shikimate_DH"/>
</dbReference>
<accession>A0A149U5X7</accession>
<dbReference type="OrthoDB" id="9792692at2"/>
<keyword evidence="5 8" id="KW-0560">Oxidoreductase</keyword>
<dbReference type="PANTHER" id="PTHR21089:SF1">
    <property type="entry name" value="BIFUNCTIONAL 3-DEHYDROQUINATE DEHYDRATASE_SHIKIMATE DEHYDROGENASE, CHLOROPLASTIC"/>
    <property type="match status" value="1"/>
</dbReference>
<dbReference type="GO" id="GO:0004764">
    <property type="term" value="F:shikimate 3-dehydrogenase (NADP+) activity"/>
    <property type="evidence" value="ECO:0007669"/>
    <property type="project" value="UniProtKB-UniRule"/>
</dbReference>
<feature type="binding site" evidence="8">
    <location>
        <position position="84"/>
    </location>
    <ligand>
        <name>NADP(+)</name>
        <dbReference type="ChEBI" id="CHEBI:58349"/>
    </ligand>
</feature>
<evidence type="ECO:0000313" key="12">
    <source>
        <dbReference type="EMBL" id="KXV60649.1"/>
    </source>
</evidence>
<comment type="caution">
    <text evidence="12">The sequence shown here is derived from an EMBL/GenBank/DDBJ whole genome shotgun (WGS) entry which is preliminary data.</text>
</comment>
<comment type="similarity">
    <text evidence="8">Belongs to the shikimate dehydrogenase family.</text>
</comment>
<dbReference type="GO" id="GO:0009073">
    <property type="term" value="P:aromatic amino acid family biosynthetic process"/>
    <property type="evidence" value="ECO:0007669"/>
    <property type="project" value="UniProtKB-KW"/>
</dbReference>
<dbReference type="Pfam" id="PF01488">
    <property type="entry name" value="Shikimate_DH"/>
    <property type="match status" value="1"/>
</dbReference>
<dbReference type="UniPathway" id="UPA00053">
    <property type="reaction ID" value="UER00087"/>
</dbReference>